<dbReference type="RefSeq" id="WP_008293033.1">
    <property type="nucleotide sequence ID" value="NZ_CM002299.1"/>
</dbReference>
<dbReference type="Pfam" id="PF00497">
    <property type="entry name" value="SBP_bac_3"/>
    <property type="match status" value="1"/>
</dbReference>
<dbReference type="HOGENOM" id="CLU_381677_0_0_6"/>
<dbReference type="PANTHER" id="PTHR35936">
    <property type="entry name" value="MEMBRANE-BOUND LYTIC MUREIN TRANSGLYCOSYLASE F"/>
    <property type="match status" value="1"/>
</dbReference>
<feature type="transmembrane region" description="Helical" evidence="8">
    <location>
        <begin position="199"/>
        <end position="219"/>
    </location>
</feature>
<comment type="caution">
    <text evidence="10">The sequence shown here is derived from an EMBL/GenBank/DDBJ whole genome shotgun (WGS) entry which is preliminary data.</text>
</comment>
<feature type="transmembrane region" description="Helical" evidence="8">
    <location>
        <begin position="268"/>
        <end position="286"/>
    </location>
</feature>
<protein>
    <submittedName>
        <fullName evidence="10">Amino acid ABC transporter substrate-binding protein, PAAT family</fullName>
    </submittedName>
</protein>
<dbReference type="Pfam" id="PF00375">
    <property type="entry name" value="SDF"/>
    <property type="match status" value="1"/>
</dbReference>
<feature type="transmembrane region" description="Helical" evidence="8">
    <location>
        <begin position="59"/>
        <end position="80"/>
    </location>
</feature>
<dbReference type="InterPro" id="IPR001638">
    <property type="entry name" value="Solute-binding_3/MltF_N"/>
</dbReference>
<feature type="transmembrane region" description="Helical" evidence="8">
    <location>
        <begin position="391"/>
        <end position="410"/>
    </location>
</feature>
<evidence type="ECO:0000256" key="6">
    <source>
        <dbReference type="ARBA" id="ARBA00022989"/>
    </source>
</evidence>
<reference evidence="10 11" key="2">
    <citation type="journal article" date="2009" name="PLoS ONE">
        <title>The photosynthetic apparatus and its regulation in the aerobic gammaproteobacterium Congregibacter litoralis gen. nov., sp. nov.</title>
        <authorList>
            <person name="Spring S."/>
            <person name="Lunsdorf H."/>
            <person name="Fuchs B.M."/>
            <person name="Tindall B.J."/>
        </authorList>
    </citation>
    <scope>NUCLEOTIDE SEQUENCE [LARGE SCALE GENOMIC DNA]</scope>
    <source>
        <strain evidence="10">KT71</strain>
    </source>
</reference>
<keyword evidence="3" id="KW-0813">Transport</keyword>
<accession>A4A7D9</accession>
<sequence length="743" mass="81184">MRRRFMHLLSVDMEPGLWRRAWGYNRAMTFTRKILLGLLAGVFLGLFFGESVGGLSLVGDVYIGLLQMTVLPYIMLSLIANLGRISWSESRGLLTSLCAVFLVFLLGGGAILMLSPLAFPPADAASFFSRTLIEVPEAIDFVGLYVPANPFAAMANNLVPAVVLFSILLGIGLSGAAHSGGLLKGLDALTEALNRVNKLVIKLTPAGVFAIAAGTAGTMSLDELGRLQGFLISYTLLVAAVTFVALPLLVSAVTPFSAKELLTVPRDSLITIFAAAKIIVLMPQLIENVQELFRRHDLLDEEVEHGTGILMPLAYPFPNLGTYLILSFVAFAGWYLGRPLDFADTLSLEASSFFSSFVAPIVGIPFLLDLLQLPADVMELFVVSTVYTDRIRVVLGAMHLIALTVVVMALRRNVFRPDFRKLAIALALTVLAVGTALFATRFWLQATVVGSYDGDQQLMQIQWMARPVVARSYSDELPSVSPDDAPLRLERIAERGTLRVGYLPDSLPWAFRNQQGIETGFDMEMANALARDLDVSLELVRLREPDIGTSLARGHIDIVMSGLGRTADRLRNYRFAGEPIELTLGLLVPDHERKAFADSEALSARRALTIGVVQRDPAFQRQIKELLPHATIQSVESPRAFLRGNAPELDAVLYSAEGGAAWTLLYPNFSVVVPQPVLARLTGGYMVPPGDDPWARYVNEWVKLKRRDGTVDALFEHWIGGGGAVPGTPRWSIARDVLGWELD</sequence>
<feature type="transmembrane region" description="Helical" evidence="8">
    <location>
        <begin position="422"/>
        <end position="444"/>
    </location>
</feature>
<feature type="transmembrane region" description="Helical" evidence="8">
    <location>
        <begin position="231"/>
        <end position="256"/>
    </location>
</feature>
<name>A4A7D9_9GAMM</name>
<feature type="transmembrane region" description="Helical" evidence="8">
    <location>
        <begin position="92"/>
        <end position="119"/>
    </location>
</feature>
<dbReference type="InterPro" id="IPR001991">
    <property type="entry name" value="Na-dicarboxylate_symporter"/>
</dbReference>
<feature type="transmembrane region" description="Helical" evidence="8">
    <location>
        <begin position="158"/>
        <end position="178"/>
    </location>
</feature>
<evidence type="ECO:0000313" key="11">
    <source>
        <dbReference type="Proteomes" id="UP000019205"/>
    </source>
</evidence>
<proteinExistence type="inferred from homology"/>
<dbReference type="Gene3D" id="3.40.190.10">
    <property type="entry name" value="Periplasmic binding protein-like II"/>
    <property type="match status" value="2"/>
</dbReference>
<dbReference type="eggNOG" id="COG1301">
    <property type="taxonomic scope" value="Bacteria"/>
</dbReference>
<dbReference type="CDD" id="cd13530">
    <property type="entry name" value="PBP2_peptides_like"/>
    <property type="match status" value="1"/>
</dbReference>
<evidence type="ECO:0000256" key="1">
    <source>
        <dbReference type="ARBA" id="ARBA00004141"/>
    </source>
</evidence>
<evidence type="ECO:0000256" key="7">
    <source>
        <dbReference type="ARBA" id="ARBA00023136"/>
    </source>
</evidence>
<feature type="domain" description="Solute-binding protein family 3/N-terminal" evidence="9">
    <location>
        <begin position="497"/>
        <end position="722"/>
    </location>
</feature>
<evidence type="ECO:0000313" key="10">
    <source>
        <dbReference type="EMBL" id="EAQ98208.1"/>
    </source>
</evidence>
<evidence type="ECO:0000256" key="3">
    <source>
        <dbReference type="ARBA" id="ARBA00022448"/>
    </source>
</evidence>
<keyword evidence="5" id="KW-0732">Signal</keyword>
<dbReference type="InterPro" id="IPR036458">
    <property type="entry name" value="Na:dicarbo_symporter_sf"/>
</dbReference>
<dbReference type="SMART" id="SM00062">
    <property type="entry name" value="PBPb"/>
    <property type="match status" value="1"/>
</dbReference>
<evidence type="ECO:0000259" key="9">
    <source>
        <dbReference type="SMART" id="SM00062"/>
    </source>
</evidence>
<dbReference type="GO" id="GO:0015293">
    <property type="term" value="F:symporter activity"/>
    <property type="evidence" value="ECO:0007669"/>
    <property type="project" value="InterPro"/>
</dbReference>
<keyword evidence="11" id="KW-1185">Reference proteome</keyword>
<feature type="transmembrane region" description="Helical" evidence="8">
    <location>
        <begin position="320"/>
        <end position="336"/>
    </location>
</feature>
<evidence type="ECO:0000256" key="5">
    <source>
        <dbReference type="ARBA" id="ARBA00022729"/>
    </source>
</evidence>
<dbReference type="eggNOG" id="COG0834">
    <property type="taxonomic scope" value="Bacteria"/>
</dbReference>
<evidence type="ECO:0000256" key="2">
    <source>
        <dbReference type="ARBA" id="ARBA00010333"/>
    </source>
</evidence>
<keyword evidence="6 8" id="KW-1133">Transmembrane helix</keyword>
<evidence type="ECO:0000256" key="4">
    <source>
        <dbReference type="ARBA" id="ARBA00022692"/>
    </source>
</evidence>
<dbReference type="Proteomes" id="UP000019205">
    <property type="component" value="Chromosome"/>
</dbReference>
<dbReference type="SUPFAM" id="SSF118215">
    <property type="entry name" value="Proton glutamate symport protein"/>
    <property type="match status" value="1"/>
</dbReference>
<dbReference type="GO" id="GO:0016020">
    <property type="term" value="C:membrane"/>
    <property type="evidence" value="ECO:0007669"/>
    <property type="project" value="UniProtKB-SubCell"/>
</dbReference>
<feature type="transmembrane region" description="Helical" evidence="8">
    <location>
        <begin position="348"/>
        <end position="371"/>
    </location>
</feature>
<dbReference type="SUPFAM" id="SSF53850">
    <property type="entry name" value="Periplasmic binding protein-like II"/>
    <property type="match status" value="1"/>
</dbReference>
<evidence type="ECO:0000256" key="8">
    <source>
        <dbReference type="SAM" id="Phobius"/>
    </source>
</evidence>
<comment type="similarity">
    <text evidence="2">Belongs to the bacterial solute-binding protein 3 family.</text>
</comment>
<dbReference type="EMBL" id="AAOA02000002">
    <property type="protein sequence ID" value="EAQ98208.1"/>
    <property type="molecule type" value="Genomic_DNA"/>
</dbReference>
<reference evidence="10 11" key="1">
    <citation type="journal article" date="2007" name="Proc. Natl. Acad. Sci. U.S.A.">
        <title>Characterization of a marine gammaproteobacterium capable of aerobic anoxygenic photosynthesis.</title>
        <authorList>
            <person name="Fuchs B.M."/>
            <person name="Spring S."/>
            <person name="Teeling H."/>
            <person name="Quast C."/>
            <person name="Wulf J."/>
            <person name="Schattenhofer M."/>
            <person name="Yan S."/>
            <person name="Ferriera S."/>
            <person name="Johnson J."/>
            <person name="Glockner F.O."/>
            <person name="Amann R."/>
        </authorList>
    </citation>
    <scope>NUCLEOTIDE SEQUENCE [LARGE SCALE GENOMIC DNA]</scope>
    <source>
        <strain evidence="10">KT71</strain>
    </source>
</reference>
<keyword evidence="7 8" id="KW-0472">Membrane</keyword>
<comment type="subcellular location">
    <subcellularLocation>
        <location evidence="1">Membrane</location>
        <topology evidence="1">Multi-pass membrane protein</topology>
    </subcellularLocation>
</comment>
<dbReference type="Gene3D" id="1.10.3860.10">
    <property type="entry name" value="Sodium:dicarboxylate symporter"/>
    <property type="match status" value="1"/>
</dbReference>
<dbReference type="PANTHER" id="PTHR35936:SF19">
    <property type="entry name" value="AMINO-ACID-BINDING PROTEIN YXEM-RELATED"/>
    <property type="match status" value="1"/>
</dbReference>
<gene>
    <name evidence="10" type="ORF">KT71_03137</name>
</gene>
<dbReference type="AlphaFoldDB" id="A4A7D9"/>
<keyword evidence="4 8" id="KW-0812">Transmembrane</keyword>
<dbReference type="STRING" id="314285.KT71_03137"/>
<organism evidence="10 11">
    <name type="scientific">Congregibacter litoralis KT71</name>
    <dbReference type="NCBI Taxonomy" id="314285"/>
    <lineage>
        <taxon>Bacteria</taxon>
        <taxon>Pseudomonadati</taxon>
        <taxon>Pseudomonadota</taxon>
        <taxon>Gammaproteobacteria</taxon>
        <taxon>Cellvibrionales</taxon>
        <taxon>Halieaceae</taxon>
        <taxon>Congregibacter</taxon>
    </lineage>
</organism>